<dbReference type="EMBL" id="JARAVY010000018">
    <property type="protein sequence ID" value="MDX2914075.1"/>
    <property type="molecule type" value="Genomic_DNA"/>
</dbReference>
<dbReference type="InterPro" id="IPR016181">
    <property type="entry name" value="Acyl_CoA_acyltransferase"/>
</dbReference>
<dbReference type="RefSeq" id="WP_086752746.1">
    <property type="nucleotide sequence ID" value="NZ_JAGJBZ010000001.1"/>
</dbReference>
<evidence type="ECO:0000256" key="1">
    <source>
        <dbReference type="ARBA" id="ARBA00022679"/>
    </source>
</evidence>
<accession>A0ABU4LE65</accession>
<name>A0ABU4LE65_9ACTN</name>
<protein>
    <submittedName>
        <fullName evidence="4">GNAT family N-acetyltransferase</fullName>
    </submittedName>
</protein>
<evidence type="ECO:0000313" key="5">
    <source>
        <dbReference type="Proteomes" id="UP001271723"/>
    </source>
</evidence>
<dbReference type="CDD" id="cd04301">
    <property type="entry name" value="NAT_SF"/>
    <property type="match status" value="1"/>
</dbReference>
<dbReference type="Gene3D" id="3.40.630.30">
    <property type="match status" value="1"/>
</dbReference>
<dbReference type="PANTHER" id="PTHR43072:SF23">
    <property type="entry name" value="UPF0039 PROTEIN C11D3.02C"/>
    <property type="match status" value="1"/>
</dbReference>
<dbReference type="Proteomes" id="UP001271723">
    <property type="component" value="Unassembled WGS sequence"/>
</dbReference>
<evidence type="ECO:0000313" key="4">
    <source>
        <dbReference type="EMBL" id="MDX2914075.1"/>
    </source>
</evidence>
<keyword evidence="2" id="KW-0012">Acyltransferase</keyword>
<dbReference type="PROSITE" id="PS51186">
    <property type="entry name" value="GNAT"/>
    <property type="match status" value="1"/>
</dbReference>
<dbReference type="PANTHER" id="PTHR43072">
    <property type="entry name" value="N-ACETYLTRANSFERASE"/>
    <property type="match status" value="1"/>
</dbReference>
<evidence type="ECO:0000259" key="3">
    <source>
        <dbReference type="PROSITE" id="PS51186"/>
    </source>
</evidence>
<evidence type="ECO:0000256" key="2">
    <source>
        <dbReference type="ARBA" id="ARBA00023315"/>
    </source>
</evidence>
<sequence>MSAPVLRPLTEADLPGVLSTINHAIRHTDATMDHEEKALDDLHGWLSAHHGRYPALAAEQDGRLAGYGTLSPFASRRGYLASAEISVYLSPDARGRGVGSALCVRLTELAEQAGMSTVIAFISSGNEPSRRMVLRAGYRHEGVLRQVGYKLGRLTDLDIFQRTFPANCARYDGTPLDDLLAAHIPAEEPAR</sequence>
<dbReference type="InterPro" id="IPR000182">
    <property type="entry name" value="GNAT_dom"/>
</dbReference>
<keyword evidence="5" id="KW-1185">Reference proteome</keyword>
<gene>
    <name evidence="4" type="ORF">PV517_36075</name>
</gene>
<comment type="caution">
    <text evidence="4">The sequence shown here is derived from an EMBL/GenBank/DDBJ whole genome shotgun (WGS) entry which is preliminary data.</text>
</comment>
<reference evidence="4 5" key="1">
    <citation type="journal article" date="2023" name="Microb. Genom.">
        <title>Mesoterricola silvestris gen. nov., sp. nov., Mesoterricola sediminis sp. nov., Geothrix oryzae sp. nov., Geothrix edaphica sp. nov., Geothrix rubra sp. nov., and Geothrix limicola sp. nov., six novel members of Acidobacteriota isolated from soils.</title>
        <authorList>
            <person name="Weisberg A.J."/>
            <person name="Pearce E."/>
            <person name="Kramer C.G."/>
            <person name="Chang J.H."/>
            <person name="Clarke C.R."/>
        </authorList>
    </citation>
    <scope>NUCLEOTIDE SEQUENCE [LARGE SCALE GENOMIC DNA]</scope>
    <source>
        <strain evidence="4 5">NRRL_B-2795</strain>
    </source>
</reference>
<feature type="domain" description="N-acetyltransferase" evidence="3">
    <location>
        <begin position="4"/>
        <end position="156"/>
    </location>
</feature>
<keyword evidence="1" id="KW-0808">Transferase</keyword>
<dbReference type="SUPFAM" id="SSF55729">
    <property type="entry name" value="Acyl-CoA N-acyltransferases (Nat)"/>
    <property type="match status" value="1"/>
</dbReference>
<dbReference type="Pfam" id="PF00583">
    <property type="entry name" value="Acetyltransf_1"/>
    <property type="match status" value="1"/>
</dbReference>
<organism evidence="4 5">
    <name type="scientific">Streptomyces griseiscabiei</name>
    <dbReference type="NCBI Taxonomy" id="2993540"/>
    <lineage>
        <taxon>Bacteria</taxon>
        <taxon>Bacillati</taxon>
        <taxon>Actinomycetota</taxon>
        <taxon>Actinomycetes</taxon>
        <taxon>Kitasatosporales</taxon>
        <taxon>Streptomycetaceae</taxon>
        <taxon>Streptomyces</taxon>
    </lineage>
</organism>
<proteinExistence type="predicted"/>